<dbReference type="GO" id="GO:0016836">
    <property type="term" value="F:hydro-lyase activity"/>
    <property type="evidence" value="ECO:0007669"/>
    <property type="project" value="InterPro"/>
</dbReference>
<proteinExistence type="predicted"/>
<dbReference type="EMBL" id="APBN01000004">
    <property type="protein sequence ID" value="EMT52495.1"/>
    <property type="molecule type" value="Genomic_DNA"/>
</dbReference>
<protein>
    <submittedName>
        <fullName evidence="3">Cyclohexadienyl dehydratase</fullName>
    </submittedName>
</protein>
<evidence type="ECO:0000256" key="1">
    <source>
        <dbReference type="ARBA" id="ARBA00022729"/>
    </source>
</evidence>
<dbReference type="AlphaFoldDB" id="M8EAH2"/>
<dbReference type="PANTHER" id="PTHR35936:SF19">
    <property type="entry name" value="AMINO-ACID-BINDING PROTEIN YXEM-RELATED"/>
    <property type="match status" value="1"/>
</dbReference>
<dbReference type="PANTHER" id="PTHR35936">
    <property type="entry name" value="MEMBRANE-BOUND LYTIC MUREIN TRANSGLYCOSYLASE F"/>
    <property type="match status" value="1"/>
</dbReference>
<dbReference type="STRING" id="1300222.I532_12599"/>
<sequence length="317" mass="35668">MPLGDSRKHLESVEAETKTKALDLEEKKMKNWKKLMMASTVAAALLATGTVGNASAMSSVAAANQNAVYAKNTDLKQENKKFESRLDAIIKRGYILIGTPGDYKPFTYLNPKTGEFEGYDIDAMKEFAKSLGVEARFVQTSWPTLMDDLLADKFDIAVGGVTRNTERQKKAHMSEGYIQFGKAPLIRKEDKDKYKTVEDINKPTVRIGVNPGGTNEKFVREHLTNAKVTVVENNLDIPGLVANGTYDVMITDTLEAMVYQKADPRLYAALTDNPFTKSEKAYMIHRGDFIFASYLDVWMDEMKLQGKFDELYKKWLQ</sequence>
<keyword evidence="1" id="KW-0732">Signal</keyword>
<keyword evidence="4" id="KW-1185">Reference proteome</keyword>
<gene>
    <name evidence="3" type="ORF">I532_12599</name>
</gene>
<dbReference type="SUPFAM" id="SSF53850">
    <property type="entry name" value="Periplasmic binding protein-like II"/>
    <property type="match status" value="1"/>
</dbReference>
<dbReference type="Proteomes" id="UP000012081">
    <property type="component" value="Unassembled WGS sequence"/>
</dbReference>
<feature type="domain" description="Solute-binding protein family 3/N-terminal" evidence="2">
    <location>
        <begin position="94"/>
        <end position="316"/>
    </location>
</feature>
<dbReference type="PATRIC" id="fig|1300222.3.peg.2631"/>
<evidence type="ECO:0000313" key="4">
    <source>
        <dbReference type="Proteomes" id="UP000012081"/>
    </source>
</evidence>
<dbReference type="Gene3D" id="3.40.190.10">
    <property type="entry name" value="Periplasmic binding protein-like II"/>
    <property type="match status" value="2"/>
</dbReference>
<dbReference type="SMART" id="SM00062">
    <property type="entry name" value="PBPb"/>
    <property type="match status" value="1"/>
</dbReference>
<evidence type="ECO:0000313" key="3">
    <source>
        <dbReference type="EMBL" id="EMT52495.1"/>
    </source>
</evidence>
<name>M8EAH2_9BACL</name>
<accession>M8EAH2</accession>
<dbReference type="InterPro" id="IPR037298">
    <property type="entry name" value="PheC_PBP2"/>
</dbReference>
<dbReference type="CDD" id="cd01069">
    <property type="entry name" value="PBP2_PheC"/>
    <property type="match status" value="1"/>
</dbReference>
<organism evidence="3 4">
    <name type="scientific">Brevibacillus borstelensis AK1</name>
    <dbReference type="NCBI Taxonomy" id="1300222"/>
    <lineage>
        <taxon>Bacteria</taxon>
        <taxon>Bacillati</taxon>
        <taxon>Bacillota</taxon>
        <taxon>Bacilli</taxon>
        <taxon>Bacillales</taxon>
        <taxon>Paenibacillaceae</taxon>
        <taxon>Brevibacillus</taxon>
    </lineage>
</organism>
<dbReference type="InterPro" id="IPR001638">
    <property type="entry name" value="Solute-binding_3/MltF_N"/>
</dbReference>
<comment type="caution">
    <text evidence="3">The sequence shown here is derived from an EMBL/GenBank/DDBJ whole genome shotgun (WGS) entry which is preliminary data.</text>
</comment>
<reference evidence="3 4" key="1">
    <citation type="submission" date="2013-03" db="EMBL/GenBank/DDBJ databases">
        <title>Assembly of a new bacterial strain Brevibacillus borstelensis AK1.</title>
        <authorList>
            <person name="Rajan I."/>
            <person name="PoliReddy D."/>
            <person name="Sugumar T."/>
            <person name="Rathinam K."/>
            <person name="Alqarawi S."/>
            <person name="Khalil A.B."/>
            <person name="Sivakumar N."/>
        </authorList>
    </citation>
    <scope>NUCLEOTIDE SEQUENCE [LARGE SCALE GENOMIC DNA]</scope>
    <source>
        <strain evidence="3 4">AK1</strain>
    </source>
</reference>
<dbReference type="Pfam" id="PF00497">
    <property type="entry name" value="SBP_bac_3"/>
    <property type="match status" value="1"/>
</dbReference>
<evidence type="ECO:0000259" key="2">
    <source>
        <dbReference type="SMART" id="SM00062"/>
    </source>
</evidence>